<name>A0A2T4AG36_TRIHA</name>
<protein>
    <submittedName>
        <fullName evidence="1">Uncharacterized protein</fullName>
    </submittedName>
</protein>
<keyword evidence="2" id="KW-1185">Reference proteome</keyword>
<sequence>MSAAKIEKKKVIKFGVEDLNLKSDDPKYSNGINCVLMYWARATTLETHEQEEMIEYLRNHDYYIEPSAKVGVASHKLYRATMQAYDAFGLEGLSRPVYLILSSLYFDLPEKYLQLIRDRFGSVDIINHSQEYWKAISKSAVATNAATIRNKDEEDVASRTEEQVAVLDPVRQAKQSVALEEAKCPRALSDNPAVEPKRTRRATDKGGFDIDHVVAGIKSSLAIQRFVDTTKPASTTAEKPRMTSSDLLEMKEDVKIAKDTAMRNEAKIDAASTKLDGFISEMRPFMTAFANTADIPLPIEIVDESDNDNHE</sequence>
<dbReference type="EMBL" id="KZ679679">
    <property type="protein sequence ID" value="PTB56026.1"/>
    <property type="molecule type" value="Genomic_DNA"/>
</dbReference>
<evidence type="ECO:0000313" key="1">
    <source>
        <dbReference type="EMBL" id="PTB56026.1"/>
    </source>
</evidence>
<evidence type="ECO:0000313" key="2">
    <source>
        <dbReference type="Proteomes" id="UP000241690"/>
    </source>
</evidence>
<proteinExistence type="predicted"/>
<organism evidence="1 2">
    <name type="scientific">Trichoderma harzianum CBS 226.95</name>
    <dbReference type="NCBI Taxonomy" id="983964"/>
    <lineage>
        <taxon>Eukaryota</taxon>
        <taxon>Fungi</taxon>
        <taxon>Dikarya</taxon>
        <taxon>Ascomycota</taxon>
        <taxon>Pezizomycotina</taxon>
        <taxon>Sordariomycetes</taxon>
        <taxon>Hypocreomycetidae</taxon>
        <taxon>Hypocreales</taxon>
        <taxon>Hypocreaceae</taxon>
        <taxon>Trichoderma</taxon>
    </lineage>
</organism>
<gene>
    <name evidence="1" type="ORF">M431DRAFT_83003</name>
</gene>
<dbReference type="RefSeq" id="XP_024775703.1">
    <property type="nucleotide sequence ID" value="XM_024923252.1"/>
</dbReference>
<dbReference type="Proteomes" id="UP000241690">
    <property type="component" value="Unassembled WGS sequence"/>
</dbReference>
<accession>A0A2T4AG36</accession>
<dbReference type="AlphaFoldDB" id="A0A2T4AG36"/>
<reference evidence="1 2" key="1">
    <citation type="submission" date="2016-07" db="EMBL/GenBank/DDBJ databases">
        <title>Multiple horizontal gene transfer events from other fungi enriched the ability of initially mycotrophic Trichoderma (Ascomycota) to feed on dead plant biomass.</title>
        <authorList>
            <consortium name="DOE Joint Genome Institute"/>
            <person name="Aerts A."/>
            <person name="Atanasova L."/>
            <person name="Chenthamara K."/>
            <person name="Zhang J."/>
            <person name="Grujic M."/>
            <person name="Henrissat B."/>
            <person name="Kuo A."/>
            <person name="Salamov A."/>
            <person name="Lipzen A."/>
            <person name="Labutti K."/>
            <person name="Barry K."/>
            <person name="Miao Y."/>
            <person name="Rahimi M.J."/>
            <person name="Shen Q."/>
            <person name="Grigoriev I.V."/>
            <person name="Kubicek C.P."/>
            <person name="Druzhinina I.S."/>
        </authorList>
    </citation>
    <scope>NUCLEOTIDE SEQUENCE [LARGE SCALE GENOMIC DNA]</scope>
    <source>
        <strain evidence="1 2">CBS 226.95</strain>
    </source>
</reference>
<dbReference type="GeneID" id="36631835"/>